<reference evidence="2 3" key="1">
    <citation type="submission" date="2024-03" db="EMBL/GenBank/DDBJ databases">
        <authorList>
            <person name="Martinez-Hernandez J."/>
        </authorList>
    </citation>
    <scope>NUCLEOTIDE SEQUENCE [LARGE SCALE GENOMIC DNA]</scope>
</reference>
<organism evidence="2 3">
    <name type="scientific">Lupinus luteus</name>
    <name type="common">European yellow lupine</name>
    <dbReference type="NCBI Taxonomy" id="3873"/>
    <lineage>
        <taxon>Eukaryota</taxon>
        <taxon>Viridiplantae</taxon>
        <taxon>Streptophyta</taxon>
        <taxon>Embryophyta</taxon>
        <taxon>Tracheophyta</taxon>
        <taxon>Spermatophyta</taxon>
        <taxon>Magnoliopsida</taxon>
        <taxon>eudicotyledons</taxon>
        <taxon>Gunneridae</taxon>
        <taxon>Pentapetalae</taxon>
        <taxon>rosids</taxon>
        <taxon>fabids</taxon>
        <taxon>Fabales</taxon>
        <taxon>Fabaceae</taxon>
        <taxon>Papilionoideae</taxon>
        <taxon>50 kb inversion clade</taxon>
        <taxon>genistoids sensu lato</taxon>
        <taxon>core genistoids</taxon>
        <taxon>Genisteae</taxon>
        <taxon>Lupinus</taxon>
    </lineage>
</organism>
<gene>
    <name evidence="2" type="ORF">LLUT_LOCUS21970</name>
</gene>
<evidence type="ECO:0000256" key="1">
    <source>
        <dbReference type="SAM" id="MobiDB-lite"/>
    </source>
</evidence>
<feature type="compositionally biased region" description="Basic and acidic residues" evidence="1">
    <location>
        <begin position="7"/>
        <end position="29"/>
    </location>
</feature>
<dbReference type="EMBL" id="CAXHTB010000015">
    <property type="protein sequence ID" value="CAL0320910.1"/>
    <property type="molecule type" value="Genomic_DNA"/>
</dbReference>
<protein>
    <submittedName>
        <fullName evidence="2">Uncharacterized protein</fullName>
    </submittedName>
</protein>
<name>A0AAV1XIB0_LUPLU</name>
<keyword evidence="3" id="KW-1185">Reference proteome</keyword>
<accession>A0AAV1XIB0</accession>
<comment type="caution">
    <text evidence="2">The sequence shown here is derived from an EMBL/GenBank/DDBJ whole genome shotgun (WGS) entry which is preliminary data.</text>
</comment>
<sequence length="79" mass="9351">MLLSECRSSERSSPKRETLAQARERRPSDEPSCTPRPSENLSLGREQGSFKLKWRFQNRKRHRSFIEKAKKARIPERIP</sequence>
<feature type="region of interest" description="Disordered" evidence="1">
    <location>
        <begin position="1"/>
        <end position="45"/>
    </location>
</feature>
<evidence type="ECO:0000313" key="3">
    <source>
        <dbReference type="Proteomes" id="UP001497480"/>
    </source>
</evidence>
<dbReference type="Proteomes" id="UP001497480">
    <property type="component" value="Unassembled WGS sequence"/>
</dbReference>
<dbReference type="AlphaFoldDB" id="A0AAV1XIB0"/>
<evidence type="ECO:0000313" key="2">
    <source>
        <dbReference type="EMBL" id="CAL0320910.1"/>
    </source>
</evidence>
<proteinExistence type="predicted"/>